<sequence length="539" mass="60366">MPSSTLTGATPLVDHSPRASDDSKRGPSTDGTRQVSQFAKDIATTTRDEDLDSDENELTELEHRAFVRKLDWHLIPFFGVVYLFCTLDRINIGNAKLFTLEEDMGLTPSQFSWCLSIFFVGYILFEIPSNLALRRFGANRWLGRIGILWGGISMCTAAVSSFAGFFVLRFFFGVSEAGLFPGIVFYLTQWYTRREISARIAFFYISAALSSTMGGLLAFGFGHLDYVGGLRAWQWLFLIEGIPSVLLGVATWFYIPNSPAQASWLTPREKSYAHRRIALDYTDVGDDRFEWSQCKAAVVDYKTWFYMFMFLGFLNPLYAMSLFQPTVIRDLGFSSWQAQLLTIPPSIVSAVWTVLCSIHSNRTGERGYHVAGPAVLGALGYVLLAIIPHGGGRYAIICTLLSMYNASLPPTLGWLTNNLVGSTKAATATALVISFGNFSGVISGQFYRPGEAPRYITSHLLNMAFLIMVAMLALTLRFLLKRENNRIDSILRTGPYMYQPAVEEVETEAEPQVVGELTPEQQRQLPEAVVKYRNFRYTL</sequence>
<dbReference type="AlphaFoldDB" id="A0A9W7ZZE8"/>
<evidence type="ECO:0000313" key="9">
    <source>
        <dbReference type="EMBL" id="KAJ1919703.1"/>
    </source>
</evidence>
<dbReference type="GO" id="GO:0022857">
    <property type="term" value="F:transmembrane transporter activity"/>
    <property type="evidence" value="ECO:0007669"/>
    <property type="project" value="InterPro"/>
</dbReference>
<keyword evidence="10" id="KW-1185">Reference proteome</keyword>
<dbReference type="FunFam" id="1.20.1250.20:FF:000018">
    <property type="entry name" value="MFS transporter permease"/>
    <property type="match status" value="1"/>
</dbReference>
<accession>A0A9W7ZZE8</accession>
<dbReference type="InterPro" id="IPR011701">
    <property type="entry name" value="MFS"/>
</dbReference>
<proteinExistence type="predicted"/>
<dbReference type="SUPFAM" id="SSF103473">
    <property type="entry name" value="MFS general substrate transporter"/>
    <property type="match status" value="1"/>
</dbReference>
<feature type="transmembrane region" description="Helical" evidence="7">
    <location>
        <begin position="145"/>
        <end position="164"/>
    </location>
</feature>
<evidence type="ECO:0000256" key="6">
    <source>
        <dbReference type="SAM" id="MobiDB-lite"/>
    </source>
</evidence>
<feature type="domain" description="Major facilitator superfamily (MFS) profile" evidence="8">
    <location>
        <begin position="74"/>
        <end position="485"/>
    </location>
</feature>
<name>A0A9W7ZZE8_9FUNG</name>
<feature type="transmembrane region" description="Helical" evidence="7">
    <location>
        <begin position="304"/>
        <end position="324"/>
    </location>
</feature>
<dbReference type="InterPro" id="IPR020846">
    <property type="entry name" value="MFS_dom"/>
</dbReference>
<comment type="subcellular location">
    <subcellularLocation>
        <location evidence="1">Membrane</location>
        <topology evidence="1">Multi-pass membrane protein</topology>
    </subcellularLocation>
</comment>
<dbReference type="PROSITE" id="PS50850">
    <property type="entry name" value="MFS"/>
    <property type="match status" value="1"/>
</dbReference>
<dbReference type="Proteomes" id="UP001150569">
    <property type="component" value="Unassembled WGS sequence"/>
</dbReference>
<evidence type="ECO:0000259" key="8">
    <source>
        <dbReference type="PROSITE" id="PS50850"/>
    </source>
</evidence>
<evidence type="ECO:0000256" key="3">
    <source>
        <dbReference type="ARBA" id="ARBA00022692"/>
    </source>
</evidence>
<feature type="transmembrane region" description="Helical" evidence="7">
    <location>
        <begin position="427"/>
        <end position="447"/>
    </location>
</feature>
<dbReference type="Gene3D" id="1.20.1250.20">
    <property type="entry name" value="MFS general substrate transporter like domains"/>
    <property type="match status" value="2"/>
</dbReference>
<gene>
    <name evidence="9" type="ORF">IWQ60_007179</name>
</gene>
<feature type="transmembrane region" description="Helical" evidence="7">
    <location>
        <begin position="72"/>
        <end position="90"/>
    </location>
</feature>
<dbReference type="OrthoDB" id="3639251at2759"/>
<dbReference type="InterPro" id="IPR036259">
    <property type="entry name" value="MFS_trans_sf"/>
</dbReference>
<feature type="transmembrane region" description="Helical" evidence="7">
    <location>
        <begin position="233"/>
        <end position="255"/>
    </location>
</feature>
<feature type="transmembrane region" description="Helical" evidence="7">
    <location>
        <begin position="336"/>
        <end position="358"/>
    </location>
</feature>
<protein>
    <recommendedName>
        <fullName evidence="8">Major facilitator superfamily (MFS) profile domain-containing protein</fullName>
    </recommendedName>
</protein>
<evidence type="ECO:0000256" key="4">
    <source>
        <dbReference type="ARBA" id="ARBA00022989"/>
    </source>
</evidence>
<feature type="transmembrane region" description="Helical" evidence="7">
    <location>
        <begin position="170"/>
        <end position="188"/>
    </location>
</feature>
<reference evidence="9" key="1">
    <citation type="submission" date="2022-07" db="EMBL/GenBank/DDBJ databases">
        <title>Phylogenomic reconstructions and comparative analyses of Kickxellomycotina fungi.</title>
        <authorList>
            <person name="Reynolds N.K."/>
            <person name="Stajich J.E."/>
            <person name="Barry K."/>
            <person name="Grigoriev I.V."/>
            <person name="Crous P."/>
            <person name="Smith M.E."/>
        </authorList>
    </citation>
    <scope>NUCLEOTIDE SEQUENCE</scope>
    <source>
        <strain evidence="9">RSA 861</strain>
    </source>
</reference>
<keyword evidence="3 7" id="KW-0812">Transmembrane</keyword>
<dbReference type="PANTHER" id="PTHR43791">
    <property type="entry name" value="PERMEASE-RELATED"/>
    <property type="match status" value="1"/>
</dbReference>
<dbReference type="EMBL" id="JANBPT010000465">
    <property type="protein sequence ID" value="KAJ1919703.1"/>
    <property type="molecule type" value="Genomic_DNA"/>
</dbReference>
<feature type="transmembrane region" description="Helical" evidence="7">
    <location>
        <begin position="200"/>
        <end position="221"/>
    </location>
</feature>
<feature type="region of interest" description="Disordered" evidence="6">
    <location>
        <begin position="1"/>
        <end position="37"/>
    </location>
</feature>
<dbReference type="FunFam" id="1.20.1250.20:FF:000013">
    <property type="entry name" value="MFS general substrate transporter"/>
    <property type="match status" value="1"/>
</dbReference>
<feature type="transmembrane region" description="Helical" evidence="7">
    <location>
        <begin position="394"/>
        <end position="415"/>
    </location>
</feature>
<feature type="transmembrane region" description="Helical" evidence="7">
    <location>
        <begin position="459"/>
        <end position="480"/>
    </location>
</feature>
<comment type="caution">
    <text evidence="9">The sequence shown here is derived from an EMBL/GenBank/DDBJ whole genome shotgun (WGS) entry which is preliminary data.</text>
</comment>
<evidence type="ECO:0000256" key="2">
    <source>
        <dbReference type="ARBA" id="ARBA00022448"/>
    </source>
</evidence>
<keyword evidence="2" id="KW-0813">Transport</keyword>
<feature type="transmembrane region" description="Helical" evidence="7">
    <location>
        <begin position="110"/>
        <end position="133"/>
    </location>
</feature>
<feature type="transmembrane region" description="Helical" evidence="7">
    <location>
        <begin position="370"/>
        <end position="388"/>
    </location>
</feature>
<dbReference type="GO" id="GO:0016020">
    <property type="term" value="C:membrane"/>
    <property type="evidence" value="ECO:0007669"/>
    <property type="project" value="UniProtKB-SubCell"/>
</dbReference>
<organism evidence="9 10">
    <name type="scientific">Tieghemiomyces parasiticus</name>
    <dbReference type="NCBI Taxonomy" id="78921"/>
    <lineage>
        <taxon>Eukaryota</taxon>
        <taxon>Fungi</taxon>
        <taxon>Fungi incertae sedis</taxon>
        <taxon>Zoopagomycota</taxon>
        <taxon>Kickxellomycotina</taxon>
        <taxon>Dimargaritomycetes</taxon>
        <taxon>Dimargaritales</taxon>
        <taxon>Dimargaritaceae</taxon>
        <taxon>Tieghemiomyces</taxon>
    </lineage>
</organism>
<keyword evidence="4 7" id="KW-1133">Transmembrane helix</keyword>
<evidence type="ECO:0000256" key="1">
    <source>
        <dbReference type="ARBA" id="ARBA00004141"/>
    </source>
</evidence>
<evidence type="ECO:0000256" key="5">
    <source>
        <dbReference type="ARBA" id="ARBA00023136"/>
    </source>
</evidence>
<feature type="compositionally biased region" description="Basic and acidic residues" evidence="6">
    <location>
        <begin position="15"/>
        <end position="27"/>
    </location>
</feature>
<keyword evidence="5 7" id="KW-0472">Membrane</keyword>
<dbReference type="PANTHER" id="PTHR43791:SF36">
    <property type="entry name" value="TRANSPORTER, PUTATIVE (AFU_ORTHOLOGUE AFUA_6G08340)-RELATED"/>
    <property type="match status" value="1"/>
</dbReference>
<evidence type="ECO:0000256" key="7">
    <source>
        <dbReference type="SAM" id="Phobius"/>
    </source>
</evidence>
<evidence type="ECO:0000313" key="10">
    <source>
        <dbReference type="Proteomes" id="UP001150569"/>
    </source>
</evidence>
<dbReference type="Pfam" id="PF07690">
    <property type="entry name" value="MFS_1"/>
    <property type="match status" value="1"/>
</dbReference>